<accession>A0A4Y1ZM08</accession>
<evidence type="ECO:0000313" key="2">
    <source>
        <dbReference type="EMBL" id="GBL57094.1"/>
    </source>
</evidence>
<protein>
    <submittedName>
        <fullName evidence="2">Uncharacterized protein</fullName>
    </submittedName>
</protein>
<organism evidence="2 3">
    <name type="scientific">Araneus ventricosus</name>
    <name type="common">Orbweaver spider</name>
    <name type="synonym">Epeira ventricosa</name>
    <dbReference type="NCBI Taxonomy" id="182803"/>
    <lineage>
        <taxon>Eukaryota</taxon>
        <taxon>Metazoa</taxon>
        <taxon>Ecdysozoa</taxon>
        <taxon>Arthropoda</taxon>
        <taxon>Chelicerata</taxon>
        <taxon>Arachnida</taxon>
        <taxon>Araneae</taxon>
        <taxon>Araneomorphae</taxon>
        <taxon>Entelegynae</taxon>
        <taxon>Araneoidea</taxon>
        <taxon>Araneidae</taxon>
        <taxon>Araneus</taxon>
    </lineage>
</organism>
<comment type="caution">
    <text evidence="2">The sequence shown here is derived from an EMBL/GenBank/DDBJ whole genome shotgun (WGS) entry which is preliminary data.</text>
</comment>
<dbReference type="Proteomes" id="UP000499080">
    <property type="component" value="Unassembled WGS sequence"/>
</dbReference>
<reference evidence="2 3" key="1">
    <citation type="journal article" date="2019" name="Sci. Rep.">
        <title>Orb-weaving spider Araneus ventricosus genome elucidates the spidroin gene catalogue.</title>
        <authorList>
            <person name="Kono N."/>
            <person name="Nakamura H."/>
            <person name="Ohtoshi R."/>
            <person name="Moran D.A.P."/>
            <person name="Shinohara A."/>
            <person name="Yoshida Y."/>
            <person name="Fujiwara M."/>
            <person name="Mori M."/>
            <person name="Tomita M."/>
            <person name="Arakawa K."/>
        </authorList>
    </citation>
    <scope>NUCLEOTIDE SEQUENCE [LARGE SCALE GENOMIC DNA]</scope>
</reference>
<name>A0A4Y1ZM08_ARAVE</name>
<keyword evidence="3" id="KW-1185">Reference proteome</keyword>
<proteinExistence type="predicted"/>
<evidence type="ECO:0000313" key="3">
    <source>
        <dbReference type="Proteomes" id="UP000499080"/>
    </source>
</evidence>
<evidence type="ECO:0000256" key="1">
    <source>
        <dbReference type="SAM" id="SignalP"/>
    </source>
</evidence>
<keyword evidence="1" id="KW-0732">Signal</keyword>
<dbReference type="EMBL" id="BGPR01075754">
    <property type="protein sequence ID" value="GBL57094.1"/>
    <property type="molecule type" value="Genomic_DNA"/>
</dbReference>
<feature type="chain" id="PRO_5021414523" evidence="1">
    <location>
        <begin position="22"/>
        <end position="126"/>
    </location>
</feature>
<feature type="signal peptide" evidence="1">
    <location>
        <begin position="1"/>
        <end position="21"/>
    </location>
</feature>
<gene>
    <name evidence="2" type="ORF">AVEN_44354_1</name>
</gene>
<dbReference type="AlphaFoldDB" id="A0A4Y1ZM08"/>
<sequence>MLGSFHSLILLVSLKALTVFASDDKSVDNGLKTADVSSEMFEKIKTSDINDVVNLSSALNGTETTVTDGMEHDIILNKTGLSFNGTTNETIVHQNSGLHSTGPEGRSLKHLAPGEEYCCQCGRHCR</sequence>